<dbReference type="GO" id="GO:0070694">
    <property type="term" value="F:5-hydroxymethyl-dUMP N-hydrolase activity"/>
    <property type="evidence" value="ECO:0007669"/>
    <property type="project" value="TreeGrafter"/>
</dbReference>
<dbReference type="AlphaFoldDB" id="H1Z0K3"/>
<dbReference type="InterPro" id="IPR007710">
    <property type="entry name" value="Nucleoside_deoxyribTrfase"/>
</dbReference>
<keyword evidence="2" id="KW-1185">Reference proteome</keyword>
<dbReference type="HOGENOM" id="CLU_996094_0_0_2"/>
<dbReference type="SUPFAM" id="SSF52309">
    <property type="entry name" value="N-(deoxy)ribosyltransferase-like"/>
    <property type="match status" value="1"/>
</dbReference>
<evidence type="ECO:0000313" key="2">
    <source>
        <dbReference type="Proteomes" id="UP000005741"/>
    </source>
</evidence>
<keyword evidence="1" id="KW-0808">Transferase</keyword>
<dbReference type="Gene3D" id="3.40.50.450">
    <property type="match status" value="1"/>
</dbReference>
<dbReference type="PANTHER" id="PTHR15364">
    <property type="entry name" value="2'-DEOXYNUCLEOSIDE 5'-PHOSPHATE N-HYDROLASE 1"/>
    <property type="match status" value="1"/>
</dbReference>
<dbReference type="GO" id="GO:0016740">
    <property type="term" value="F:transferase activity"/>
    <property type="evidence" value="ECO:0007669"/>
    <property type="project" value="UniProtKB-KW"/>
</dbReference>
<dbReference type="Proteomes" id="UP000005741">
    <property type="component" value="Chromosome"/>
</dbReference>
<protein>
    <submittedName>
        <fullName evidence="1">Nucleoside 2-deoxyribosyltransferase</fullName>
    </submittedName>
</protein>
<proteinExistence type="predicted"/>
<evidence type="ECO:0000313" key="1">
    <source>
        <dbReference type="EMBL" id="EHQ35260.1"/>
    </source>
</evidence>
<dbReference type="PANTHER" id="PTHR15364:SF0">
    <property type="entry name" value="2'-DEOXYNUCLEOSIDE 5'-PHOSPHATE N-HYDROLASE 1"/>
    <property type="match status" value="1"/>
</dbReference>
<dbReference type="InParanoid" id="H1Z0K3"/>
<dbReference type="Pfam" id="PF05014">
    <property type="entry name" value="Nuc_deoxyrib_tr"/>
    <property type="match status" value="1"/>
</dbReference>
<dbReference type="InterPro" id="IPR051239">
    <property type="entry name" value="2'-dNMP_N-hydrolase"/>
</dbReference>
<gene>
    <name evidence="1" type="ORF">Metlim_1149</name>
</gene>
<dbReference type="OrthoDB" id="240616at2157"/>
<accession>H1Z0K3</accession>
<reference evidence="1 2" key="1">
    <citation type="submission" date="2011-10" db="EMBL/GenBank/DDBJ databases">
        <title>The Improved High-Quality Draft genome of Methanoplanus limicola DSM 2279.</title>
        <authorList>
            <consortium name="US DOE Joint Genome Institute (JGI-PGF)"/>
            <person name="Lucas S."/>
            <person name="Copeland A."/>
            <person name="Lapidus A."/>
            <person name="Glavina del Rio T."/>
            <person name="Dalin E."/>
            <person name="Tice H."/>
            <person name="Bruce D."/>
            <person name="Goodwin L."/>
            <person name="Pitluck S."/>
            <person name="Peters L."/>
            <person name="Mikhailova N."/>
            <person name="Lu M."/>
            <person name="Kyrpides N."/>
            <person name="Mavromatis K."/>
            <person name="Ivanova N."/>
            <person name="Markowitz V."/>
            <person name="Cheng J.-F."/>
            <person name="Hugenholtz P."/>
            <person name="Woyke T."/>
            <person name="Wu D."/>
            <person name="Wirth R."/>
            <person name="Brambilla E.-M."/>
            <person name="Klenk H.-P."/>
            <person name="Eisen J.A."/>
        </authorList>
    </citation>
    <scope>NUCLEOTIDE SEQUENCE [LARGE SCALE GENOMIC DNA]</scope>
    <source>
        <strain evidence="1 2">DSM 2279</strain>
    </source>
</reference>
<sequence>MYILVCPCIINPSLRAKGITSDEDLRIFSACLKRCESFGIETVPLPCPETEYLGPGREPTNFTESLDNSEFSAILDEREKNVREIFCKRGLPLFILGVDSSPSCGVGMTYYSERKIPGRGAFLSRFSEVPAVDVKEFADYRIYLAAPLFSQAEQEFNLKVAEILRRSYFEVFIPQEHGDDGEERADDRMRIIFERNLSALDHSDIVVAVIDGADADSGTAWEMGYAYAKGKRVISLRTDFRSFGDGELVNLMLEESSDVALHPKDLPFIIMPSLNLNDRP</sequence>
<organism evidence="1 2">
    <name type="scientific">Methanoplanus limicola DSM 2279</name>
    <dbReference type="NCBI Taxonomy" id="937775"/>
    <lineage>
        <taxon>Archaea</taxon>
        <taxon>Methanobacteriati</taxon>
        <taxon>Methanobacteriota</taxon>
        <taxon>Stenosarchaea group</taxon>
        <taxon>Methanomicrobia</taxon>
        <taxon>Methanomicrobiales</taxon>
        <taxon>Methanomicrobiaceae</taxon>
        <taxon>Methanoplanus</taxon>
    </lineage>
</organism>
<dbReference type="GO" id="GO:0009159">
    <property type="term" value="P:deoxyribonucleoside monophosphate catabolic process"/>
    <property type="evidence" value="ECO:0007669"/>
    <property type="project" value="TreeGrafter"/>
</dbReference>
<dbReference type="STRING" id="937775.Metlim_1149"/>
<name>H1Z0K3_9EURY</name>
<dbReference type="EMBL" id="CM001436">
    <property type="protein sequence ID" value="EHQ35260.1"/>
    <property type="molecule type" value="Genomic_DNA"/>
</dbReference>